<sequence length="221" mass="26242">MRPKENRYRVLYQHYPKEHLRRESLGDFANKDCLIYSYEDWGIKQITDQKFEKKHDLYWGKSGLRHDLLILRDPFNTLASRLKNDFIEVKSPNQTFMELWLAYAKEYLGETNYLKNNKVCVNYNRWFLDMNYREKIASQLNLEFSDAGINQVKAQGGGSSFEGREFDGKAVQMKVLDRWKIFAGDPRYLKLLDNEEVLEYSKRIFGHIPGTEVLYTKSNPE</sequence>
<gene>
    <name evidence="1" type="ORF">F6J89_08395</name>
</gene>
<accession>A0A6B3NDD1</accession>
<proteinExistence type="predicted"/>
<comment type="caution">
    <text evidence="1">The sequence shown here is derived from an EMBL/GenBank/DDBJ whole genome shotgun (WGS) entry which is preliminary data.</text>
</comment>
<evidence type="ECO:0008006" key="2">
    <source>
        <dbReference type="Google" id="ProtNLM"/>
    </source>
</evidence>
<reference evidence="1" key="1">
    <citation type="submission" date="2019-11" db="EMBL/GenBank/DDBJ databases">
        <title>Genomic insights into an expanded diversity of filamentous marine cyanobacteria reveals the extraordinary biosynthetic potential of Moorea and Okeania.</title>
        <authorList>
            <person name="Ferreira Leao T."/>
            <person name="Wang M."/>
            <person name="Moss N."/>
            <person name="Da Silva R."/>
            <person name="Sanders J."/>
            <person name="Nurk S."/>
            <person name="Gurevich A."/>
            <person name="Humphrey G."/>
            <person name="Reher R."/>
            <person name="Zhu Q."/>
            <person name="Belda-Ferre P."/>
            <person name="Glukhov E."/>
            <person name="Rex R."/>
            <person name="Dorrestein P.C."/>
            <person name="Knight R."/>
            <person name="Pevzner P."/>
            <person name="Gerwick W.H."/>
            <person name="Gerwick L."/>
        </authorList>
    </citation>
    <scope>NUCLEOTIDE SEQUENCE</scope>
    <source>
        <strain evidence="1">SIO1C4</strain>
    </source>
</reference>
<organism evidence="1">
    <name type="scientific">Symploca sp. SIO1C4</name>
    <dbReference type="NCBI Taxonomy" id="2607765"/>
    <lineage>
        <taxon>Bacteria</taxon>
        <taxon>Bacillati</taxon>
        <taxon>Cyanobacteriota</taxon>
        <taxon>Cyanophyceae</taxon>
        <taxon>Coleofasciculales</taxon>
        <taxon>Coleofasciculaceae</taxon>
        <taxon>Symploca</taxon>
    </lineage>
</organism>
<name>A0A6B3NDD1_9CYAN</name>
<dbReference type="EMBL" id="JAAHFQ010000119">
    <property type="protein sequence ID" value="NER27641.1"/>
    <property type="molecule type" value="Genomic_DNA"/>
</dbReference>
<evidence type="ECO:0000313" key="1">
    <source>
        <dbReference type="EMBL" id="NER27641.1"/>
    </source>
</evidence>
<protein>
    <recommendedName>
        <fullName evidence="2">Sulfotransferase family protein</fullName>
    </recommendedName>
</protein>
<dbReference type="AlphaFoldDB" id="A0A6B3NDD1"/>